<dbReference type="InterPro" id="IPR001173">
    <property type="entry name" value="Glyco_trans_2-like"/>
</dbReference>
<evidence type="ECO:0000313" key="3">
    <source>
        <dbReference type="EMBL" id="ALR87172.1"/>
    </source>
</evidence>
<keyword evidence="1" id="KW-0472">Membrane</keyword>
<sequence>MVANLVTVVIVNYNSGEMLGKCVEHLLKSTVPIQIIISDNASSDNSLALLEQSKLNKQTITIHRNNSNYGFSYANNAVFTKISTPFILYLNPDCFVENDTIENLLHTMHQHNDAGMVGCLVNNMDGSVQIGCCGLTPTPARVLNQLLKLSKIFPNNSKFGGYLFSKEKLPTKPTEVELISGSCMFVRKKAIDEVGLLDDNYFLYCEDYDWFYRFTQSNWKIIFNPNTKVTHIKSFSTKQIPFKVLLYKAKGMWRFYNKFFKENSSPATTLIIRVGIIARFFSLSGLLLFKKLLRTTS</sequence>
<name>A0A0U2T0N0_LEGPN</name>
<dbReference type="PANTHER" id="PTHR43179">
    <property type="entry name" value="RHAMNOSYLTRANSFERASE WBBL"/>
    <property type="match status" value="1"/>
</dbReference>
<dbReference type="InterPro" id="IPR029044">
    <property type="entry name" value="Nucleotide-diphossugar_trans"/>
</dbReference>
<reference evidence="3" key="1">
    <citation type="submission" date="2015-07" db="EMBL/GenBank/DDBJ databases">
        <title>Rapid genotyping of Legionella pneumophila serogroup 1 strains during the outbreak investigation in Warstein, Germany 2013 by a novel DNA-based microarray.</title>
        <authorList>
            <person name="Petzold M."/>
            <person name="Lueck C."/>
            <person name="Monecke S."/>
        </authorList>
    </citation>
    <scope>NUCLEOTIDE SEQUENCE</scope>
    <source>
        <strain evidence="3">EUL 104</strain>
    </source>
</reference>
<feature type="transmembrane region" description="Helical" evidence="1">
    <location>
        <begin position="270"/>
        <end position="289"/>
    </location>
</feature>
<proteinExistence type="predicted"/>
<dbReference type="CDD" id="cd04186">
    <property type="entry name" value="GT_2_like_c"/>
    <property type="match status" value="1"/>
</dbReference>
<keyword evidence="1" id="KW-0812">Transmembrane</keyword>
<accession>A0A0U2T0N0</accession>
<keyword evidence="3" id="KW-0808">Transferase</keyword>
<dbReference type="Gene3D" id="3.90.550.10">
    <property type="entry name" value="Spore Coat Polysaccharide Biosynthesis Protein SpsA, Chain A"/>
    <property type="match status" value="1"/>
</dbReference>
<dbReference type="RefSeq" id="WP_061691027.1">
    <property type="nucleotide sequence ID" value="NZ_FJAN01000009.1"/>
</dbReference>
<organism evidence="3">
    <name type="scientific">Legionella pneumophila</name>
    <dbReference type="NCBI Taxonomy" id="446"/>
    <lineage>
        <taxon>Bacteria</taxon>
        <taxon>Pseudomonadati</taxon>
        <taxon>Pseudomonadota</taxon>
        <taxon>Gammaproteobacteria</taxon>
        <taxon>Legionellales</taxon>
        <taxon>Legionellaceae</taxon>
        <taxon>Legionella</taxon>
    </lineage>
</organism>
<keyword evidence="1" id="KW-1133">Transmembrane helix</keyword>
<evidence type="ECO:0000259" key="2">
    <source>
        <dbReference type="Pfam" id="PF00535"/>
    </source>
</evidence>
<feature type="domain" description="Glycosyltransferase 2-like" evidence="2">
    <location>
        <begin position="7"/>
        <end position="194"/>
    </location>
</feature>
<dbReference type="GO" id="GO:0016740">
    <property type="term" value="F:transferase activity"/>
    <property type="evidence" value="ECO:0007669"/>
    <property type="project" value="UniProtKB-KW"/>
</dbReference>
<evidence type="ECO:0000256" key="1">
    <source>
        <dbReference type="SAM" id="Phobius"/>
    </source>
</evidence>
<dbReference type="SUPFAM" id="SSF53448">
    <property type="entry name" value="Nucleotide-diphospho-sugar transferases"/>
    <property type="match status" value="1"/>
</dbReference>
<protein>
    <submittedName>
        <fullName evidence="3">Glycosyltransferase</fullName>
    </submittedName>
</protein>
<dbReference type="Pfam" id="PF00535">
    <property type="entry name" value="Glycos_transf_2"/>
    <property type="match status" value="1"/>
</dbReference>
<dbReference type="PANTHER" id="PTHR43179:SF7">
    <property type="entry name" value="RHAMNOSYLTRANSFERASE WBBL"/>
    <property type="match status" value="1"/>
</dbReference>
<dbReference type="EMBL" id="KT285829">
    <property type="protein sequence ID" value="ALR87172.1"/>
    <property type="molecule type" value="Genomic_DNA"/>
</dbReference>
<dbReference type="AlphaFoldDB" id="A0A0U2T0N0"/>